<dbReference type="PATRIC" id="fig|1239307.3.peg.2600"/>
<name>W0HYU0_9GAMM</name>
<sequence>MKNLTRTLLWSLYLCAMSLNPLQAAETGNGIINVATIGEPPTLDPMATTTDLVAMISQHIFETLYAFNAKWDVVPLLAEKMPTISEDGKIYDIPLRANIPFHTGQIMTPADVVASLSRWLNIASRGKQVAPFIASVTAHGEHGVRITLNRPYSPLLSLLAFNNSAAVIMPAALLSEPLTQYSGTGPYRLQAHVPDQYIQLVRFANYTPRSEPPDGFGGARRPLLREIRFVPVVDENTRLNGILSGQFDYADSLPPEKYPSLKNNAKAVPVFQQPFGLAVMVMNTRQGIMANQWIRQAVQAALNPQDMLLAAFGDPAFFSVEGALYPANYVWHSGQGVARYNQASPETAAALLKKGGYRGETVRILTSRQYEFHYKMALVAAEYLKAAGMKVKLDIYDWATLTTRRADPGLWDIFITHGPFPPEPILNSWMSDDYPGWWATPEKKRAVDAYISEPDVQRRQALFAAIQQLFYEQAPVYKVGNFNTLAAKARTLEHFTPSPWPFFWNVDTQQP</sequence>
<dbReference type="PANTHER" id="PTHR30290:SF38">
    <property type="entry name" value="D,D-DIPEPTIDE-BINDING PERIPLASMIC PROTEIN DDPA-RELATED"/>
    <property type="match status" value="1"/>
</dbReference>
<evidence type="ECO:0000256" key="2">
    <source>
        <dbReference type="ARBA" id="ARBA00022729"/>
    </source>
</evidence>
<dbReference type="Proteomes" id="UP000019028">
    <property type="component" value="Chromosome"/>
</dbReference>
<dbReference type="KEGG" id="sod:Sant_2341"/>
<evidence type="ECO:0000256" key="3">
    <source>
        <dbReference type="SAM" id="SignalP"/>
    </source>
</evidence>
<comment type="similarity">
    <text evidence="1">Belongs to the bacterial solute-binding protein 5 family.</text>
</comment>
<dbReference type="InterPro" id="IPR039424">
    <property type="entry name" value="SBP_5"/>
</dbReference>
<keyword evidence="2 3" id="KW-0732">Signal</keyword>
<dbReference type="InterPro" id="IPR000914">
    <property type="entry name" value="SBP_5_dom"/>
</dbReference>
<dbReference type="Gene3D" id="3.40.190.10">
    <property type="entry name" value="Periplasmic binding protein-like II"/>
    <property type="match status" value="1"/>
</dbReference>
<dbReference type="Pfam" id="PF00496">
    <property type="entry name" value="SBP_bac_5"/>
    <property type="match status" value="1"/>
</dbReference>
<organism evidence="5 6">
    <name type="scientific">Sodalis praecaptivus</name>
    <dbReference type="NCBI Taxonomy" id="1239307"/>
    <lineage>
        <taxon>Bacteria</taxon>
        <taxon>Pseudomonadati</taxon>
        <taxon>Pseudomonadota</taxon>
        <taxon>Gammaproteobacteria</taxon>
        <taxon>Enterobacterales</taxon>
        <taxon>Bruguierivoracaceae</taxon>
        <taxon>Sodalis</taxon>
    </lineage>
</organism>
<dbReference type="GO" id="GO:0015833">
    <property type="term" value="P:peptide transport"/>
    <property type="evidence" value="ECO:0007669"/>
    <property type="project" value="TreeGrafter"/>
</dbReference>
<protein>
    <submittedName>
        <fullName evidence="5">ABC transporter substrate binding protein (Dipeptide)</fullName>
    </submittedName>
</protein>
<dbReference type="PANTHER" id="PTHR30290">
    <property type="entry name" value="PERIPLASMIC BINDING COMPONENT OF ABC TRANSPORTER"/>
    <property type="match status" value="1"/>
</dbReference>
<dbReference type="GO" id="GO:0043190">
    <property type="term" value="C:ATP-binding cassette (ABC) transporter complex"/>
    <property type="evidence" value="ECO:0007669"/>
    <property type="project" value="InterPro"/>
</dbReference>
<dbReference type="RefSeq" id="WP_025422525.1">
    <property type="nucleotide sequence ID" value="NZ_CP006569.1"/>
</dbReference>
<evidence type="ECO:0000313" key="5">
    <source>
        <dbReference type="EMBL" id="AHF77385.1"/>
    </source>
</evidence>
<dbReference type="SUPFAM" id="SSF53850">
    <property type="entry name" value="Periplasmic binding protein-like II"/>
    <property type="match status" value="1"/>
</dbReference>
<dbReference type="PIRSF" id="PIRSF002741">
    <property type="entry name" value="MppA"/>
    <property type="match status" value="1"/>
</dbReference>
<feature type="signal peptide" evidence="3">
    <location>
        <begin position="1"/>
        <end position="24"/>
    </location>
</feature>
<keyword evidence="6" id="KW-1185">Reference proteome</keyword>
<dbReference type="EMBL" id="CP006569">
    <property type="protein sequence ID" value="AHF77385.1"/>
    <property type="molecule type" value="Genomic_DNA"/>
</dbReference>
<proteinExistence type="inferred from homology"/>
<evidence type="ECO:0000313" key="6">
    <source>
        <dbReference type="Proteomes" id="UP000019028"/>
    </source>
</evidence>
<dbReference type="CDD" id="cd08502">
    <property type="entry name" value="PBP2_NikA_DppA_OppA_like_16"/>
    <property type="match status" value="1"/>
</dbReference>
<dbReference type="GO" id="GO:0030288">
    <property type="term" value="C:outer membrane-bounded periplasmic space"/>
    <property type="evidence" value="ECO:0007669"/>
    <property type="project" value="UniProtKB-ARBA"/>
</dbReference>
<gene>
    <name evidence="5" type="ORF">Sant_2341</name>
</gene>
<feature type="domain" description="Solute-binding protein family 5" evidence="4">
    <location>
        <begin position="73"/>
        <end position="425"/>
    </location>
</feature>
<dbReference type="GO" id="GO:1904680">
    <property type="term" value="F:peptide transmembrane transporter activity"/>
    <property type="evidence" value="ECO:0007669"/>
    <property type="project" value="TreeGrafter"/>
</dbReference>
<feature type="chain" id="PRO_5004790197" evidence="3">
    <location>
        <begin position="25"/>
        <end position="511"/>
    </location>
</feature>
<evidence type="ECO:0000259" key="4">
    <source>
        <dbReference type="Pfam" id="PF00496"/>
    </source>
</evidence>
<reference evidence="5 6" key="1">
    <citation type="journal article" date="2014" name="Genome Biol. Evol.">
        <title>Genome degeneration and adaptation in a nascent stage of symbiosis.</title>
        <authorList>
            <person name="Oakeson K.F."/>
            <person name="Gil R."/>
            <person name="Clayton A.L."/>
            <person name="Dunn D.M."/>
            <person name="von Niederhausern A.C."/>
            <person name="Hamil C."/>
            <person name="Aoyagi A."/>
            <person name="Duval B."/>
            <person name="Baca A."/>
            <person name="Silva F.J."/>
            <person name="Vallier A."/>
            <person name="Jackson D.G."/>
            <person name="Latorre A."/>
            <person name="Weiss R.B."/>
            <person name="Heddi A."/>
            <person name="Moya A."/>
            <person name="Dale C."/>
        </authorList>
    </citation>
    <scope>NUCLEOTIDE SEQUENCE [LARGE SCALE GENOMIC DNA]</scope>
    <source>
        <strain evidence="5 6">HS1</strain>
    </source>
</reference>
<dbReference type="OrthoDB" id="9801912at2"/>
<dbReference type="AlphaFoldDB" id="W0HYU0"/>
<evidence type="ECO:0000256" key="1">
    <source>
        <dbReference type="ARBA" id="ARBA00005695"/>
    </source>
</evidence>
<dbReference type="InterPro" id="IPR030678">
    <property type="entry name" value="Peptide/Ni-bd"/>
</dbReference>
<dbReference type="HOGENOM" id="CLU_017028_7_1_6"/>
<accession>W0HYU0</accession>
<dbReference type="Gene3D" id="3.10.105.10">
    <property type="entry name" value="Dipeptide-binding Protein, Domain 3"/>
    <property type="match status" value="1"/>
</dbReference>